<dbReference type="InterPro" id="IPR007527">
    <property type="entry name" value="Znf_SWIM"/>
</dbReference>
<evidence type="ECO:0000259" key="2">
    <source>
        <dbReference type="PROSITE" id="PS50966"/>
    </source>
</evidence>
<evidence type="ECO:0000313" key="3">
    <source>
        <dbReference type="EMBL" id="GIP15479.1"/>
    </source>
</evidence>
<protein>
    <recommendedName>
        <fullName evidence="2">SWIM-type domain-containing protein</fullName>
    </recommendedName>
</protein>
<dbReference type="AlphaFoldDB" id="A0A919YNR8"/>
<sequence>MHIYNQLLAAFAELCQAGSYTSIVKRAWQLYQAEAVQKINVYAGHMINGIVKDIELHAVVIDSEHIRYSSCTCQQPQFCEHIGALFLQYCKTLENGKVLAEQAYFQMLGVVKASLPKQPGESEQPAINQQTDAAELFRKLNEQYGDDWKKCKHSFHPLSQTLTSMKSMAKSSEYELQRLHWCASIVFVLYLGERALQAADSFSRYYHEMSFKRIAEPWTVQLYEWLEQLQAKPLQQFEQRWIRQLLSFVYARVEMYEKPLLEWDYIYYRILSIVAGHHALQSEMKQELEFRLAHEHKPHIVHVIYGSLAVLAFQAGEDEQALAYLENCQFEKIQRLMYPMVESRMQSQHWDKVEMWMDRLQQQFASGSQLRSVGPFLALCRKASALQPEQSRWLEAMLALLPHSYQALTEHYYAHGRFEAWADLQMYMGRRPEELKGSDLQKIERQAPAALLPIYHQAIEFAIHTRNRQGYRTAAKHMKKLQALYEQLEQPHVWQSYFERMQDRYNRLRAFQEELSKGKLVE</sequence>
<dbReference type="Proteomes" id="UP000683139">
    <property type="component" value="Unassembled WGS sequence"/>
</dbReference>
<keyword evidence="1" id="KW-0863">Zinc-finger</keyword>
<keyword evidence="1" id="KW-0479">Metal-binding</keyword>
<comment type="caution">
    <text evidence="3">The sequence shown here is derived from an EMBL/GenBank/DDBJ whole genome shotgun (WGS) entry which is preliminary data.</text>
</comment>
<feature type="domain" description="SWIM-type" evidence="2">
    <location>
        <begin position="57"/>
        <end position="90"/>
    </location>
</feature>
<dbReference type="RefSeq" id="WP_213513678.1">
    <property type="nucleotide sequence ID" value="NZ_BOSE01000001.1"/>
</dbReference>
<dbReference type="PROSITE" id="PS50966">
    <property type="entry name" value="ZF_SWIM"/>
    <property type="match status" value="1"/>
</dbReference>
<dbReference type="EMBL" id="BOSE01000001">
    <property type="protein sequence ID" value="GIP15479.1"/>
    <property type="molecule type" value="Genomic_DNA"/>
</dbReference>
<proteinExistence type="predicted"/>
<reference evidence="3" key="1">
    <citation type="submission" date="2021-03" db="EMBL/GenBank/DDBJ databases">
        <title>Antimicrobial resistance genes in bacteria isolated from Japanese honey, and their potential for conferring macrolide and lincosamide resistance in the American foulbrood pathogen Paenibacillus larvae.</title>
        <authorList>
            <person name="Okamoto M."/>
            <person name="Kumagai M."/>
            <person name="Kanamori H."/>
            <person name="Takamatsu D."/>
        </authorList>
    </citation>
    <scope>NUCLEOTIDE SEQUENCE</scope>
    <source>
        <strain evidence="3">J40TS1</strain>
    </source>
</reference>
<accession>A0A919YNR8</accession>
<keyword evidence="1" id="KW-0862">Zinc</keyword>
<organism evidence="3 4">
    <name type="scientific">Paenibacillus montaniterrae</name>
    <dbReference type="NCBI Taxonomy" id="429341"/>
    <lineage>
        <taxon>Bacteria</taxon>
        <taxon>Bacillati</taxon>
        <taxon>Bacillota</taxon>
        <taxon>Bacilli</taxon>
        <taxon>Bacillales</taxon>
        <taxon>Paenibacillaceae</taxon>
        <taxon>Paenibacillus</taxon>
    </lineage>
</organism>
<evidence type="ECO:0000256" key="1">
    <source>
        <dbReference type="PROSITE-ProRule" id="PRU00325"/>
    </source>
</evidence>
<dbReference type="GO" id="GO:0008270">
    <property type="term" value="F:zinc ion binding"/>
    <property type="evidence" value="ECO:0007669"/>
    <property type="project" value="UniProtKB-KW"/>
</dbReference>
<name>A0A919YNR8_9BACL</name>
<gene>
    <name evidence="3" type="ORF">J40TS1_11210</name>
</gene>
<keyword evidence="4" id="KW-1185">Reference proteome</keyword>
<evidence type="ECO:0000313" key="4">
    <source>
        <dbReference type="Proteomes" id="UP000683139"/>
    </source>
</evidence>